<proteinExistence type="predicted"/>
<dbReference type="RefSeq" id="WP_124751866.1">
    <property type="nucleotide sequence ID" value="NZ_RQYS01000034.1"/>
</dbReference>
<evidence type="ECO:0000256" key="4">
    <source>
        <dbReference type="SAM" id="Phobius"/>
    </source>
</evidence>
<dbReference type="AlphaFoldDB" id="A0A3P1XN13"/>
<dbReference type="PANTHER" id="PTHR43280:SF2">
    <property type="entry name" value="HTH-TYPE TRANSCRIPTIONAL REGULATOR EXSA"/>
    <property type="match status" value="1"/>
</dbReference>
<dbReference type="PROSITE" id="PS01124">
    <property type="entry name" value="HTH_ARAC_FAMILY_2"/>
    <property type="match status" value="1"/>
</dbReference>
<dbReference type="Pfam" id="PF12833">
    <property type="entry name" value="HTH_18"/>
    <property type="match status" value="1"/>
</dbReference>
<dbReference type="SMART" id="SM00342">
    <property type="entry name" value="HTH_ARAC"/>
    <property type="match status" value="1"/>
</dbReference>
<dbReference type="GO" id="GO:0043565">
    <property type="term" value="F:sequence-specific DNA binding"/>
    <property type="evidence" value="ECO:0007669"/>
    <property type="project" value="InterPro"/>
</dbReference>
<dbReference type="Proteomes" id="UP000278609">
    <property type="component" value="Unassembled WGS sequence"/>
</dbReference>
<dbReference type="GO" id="GO:0003700">
    <property type="term" value="F:DNA-binding transcription factor activity"/>
    <property type="evidence" value="ECO:0007669"/>
    <property type="project" value="InterPro"/>
</dbReference>
<dbReference type="PROSITE" id="PS51257">
    <property type="entry name" value="PROKAR_LIPOPROTEIN"/>
    <property type="match status" value="1"/>
</dbReference>
<dbReference type="EMBL" id="RQYS01000034">
    <property type="protein sequence ID" value="RRD59875.1"/>
    <property type="molecule type" value="Genomic_DNA"/>
</dbReference>
<dbReference type="InterPro" id="IPR009057">
    <property type="entry name" value="Homeodomain-like_sf"/>
</dbReference>
<reference evidence="6 7" key="1">
    <citation type="submission" date="2018-11" db="EMBL/GenBank/DDBJ databases">
        <title>Genomes From Bacteria Associated with the Canine Oral Cavity: a Test Case for Automated Genome-Based Taxonomic Assignment.</title>
        <authorList>
            <person name="Coil D.A."/>
            <person name="Jospin G."/>
            <person name="Darling A.E."/>
            <person name="Wallis C."/>
            <person name="Davis I.J."/>
            <person name="Harris S."/>
            <person name="Eisen J.A."/>
            <person name="Holcombe L.J."/>
            <person name="O'Flynn C."/>
        </authorList>
    </citation>
    <scope>NUCLEOTIDE SEQUENCE [LARGE SCALE GENOMIC DNA]</scope>
    <source>
        <strain evidence="6 7">OH2617_COT-023</strain>
    </source>
</reference>
<keyword evidence="1" id="KW-0805">Transcription regulation</keyword>
<sequence>MDKPLCLFPKQWRHTLRMVFRVFLAILLCSSAACNRPADTRLIAEIEDLNNTAAALHRSYPDSAMILHRIALDKARRTNDPGIEASVWRLMGICHSIRLELNESDSCNFETIRLASLSNDPLTVSNTYINLGINQSRRGNEDSALVLYRKAHVMMAGHPDQRKIEKRTFNNMGLSFYGKAQLDSAVVYLTRAFRVAEQDGEANSMAKACQNMGNCYHRMNDLANADRYFRMADSLYASVGNQIDRMNVKSNRVTTLARMGRFNEALATADEAEAIAREANMTKALGALYNNRGLVFYLQKDYRRSFESQLRSMELKKQTGDTVGLIASYNSMIALCMETKELSKAEAYGLQGLALAEKRALFKDRLDLYNNLAEVYGLSGNYRKAAELLKKREALKDSVFSADKYQVIEELRTRYETEKKDRAIQLATLNLDIQKKTSLWLAFSCLLLIVLLSSVYVMQRKKLQAHKQLAEQGKKVAELTAKTLIPNCGNDYDNNENGLSEEKSNALLRELLHCMEEKKMYKNPSLTLDMLAETIGTNRSYLSVLINSRMKKGFVEYVNFYRVEEAKRLLRTGNDKIAHVCAEAGFGSTQTFYTAFKNFEHLTPSEYRKACGKEISIPLSSV</sequence>
<dbReference type="SUPFAM" id="SSF46689">
    <property type="entry name" value="Homeodomain-like"/>
    <property type="match status" value="1"/>
</dbReference>
<evidence type="ECO:0000313" key="6">
    <source>
        <dbReference type="EMBL" id="RRD59875.1"/>
    </source>
</evidence>
<evidence type="ECO:0000256" key="3">
    <source>
        <dbReference type="ARBA" id="ARBA00023163"/>
    </source>
</evidence>
<dbReference type="SUPFAM" id="SSF48452">
    <property type="entry name" value="TPR-like"/>
    <property type="match status" value="2"/>
</dbReference>
<evidence type="ECO:0000259" key="5">
    <source>
        <dbReference type="PROSITE" id="PS01124"/>
    </source>
</evidence>
<comment type="caution">
    <text evidence="6">The sequence shown here is derived from an EMBL/GenBank/DDBJ whole genome shotgun (WGS) entry which is preliminary data.</text>
</comment>
<dbReference type="InterPro" id="IPR011990">
    <property type="entry name" value="TPR-like_helical_dom_sf"/>
</dbReference>
<keyword evidence="4" id="KW-0472">Membrane</keyword>
<accession>A0A3P1XN13</accession>
<dbReference type="OrthoDB" id="1029553at2"/>
<dbReference type="InterPro" id="IPR019734">
    <property type="entry name" value="TPR_rpt"/>
</dbReference>
<evidence type="ECO:0000313" key="7">
    <source>
        <dbReference type="Proteomes" id="UP000278609"/>
    </source>
</evidence>
<dbReference type="Gene3D" id="1.10.10.60">
    <property type="entry name" value="Homeodomain-like"/>
    <property type="match status" value="2"/>
</dbReference>
<dbReference type="InterPro" id="IPR018060">
    <property type="entry name" value="HTH_AraC"/>
</dbReference>
<dbReference type="SMART" id="SM00028">
    <property type="entry name" value="TPR"/>
    <property type="match status" value="7"/>
</dbReference>
<organism evidence="6 7">
    <name type="scientific">Tannerella forsythia</name>
    <name type="common">Bacteroides forsythus</name>
    <dbReference type="NCBI Taxonomy" id="28112"/>
    <lineage>
        <taxon>Bacteria</taxon>
        <taxon>Pseudomonadati</taxon>
        <taxon>Bacteroidota</taxon>
        <taxon>Bacteroidia</taxon>
        <taxon>Bacteroidales</taxon>
        <taxon>Tannerellaceae</taxon>
        <taxon>Tannerella</taxon>
    </lineage>
</organism>
<keyword evidence="4" id="KW-0812">Transmembrane</keyword>
<dbReference type="PANTHER" id="PTHR43280">
    <property type="entry name" value="ARAC-FAMILY TRANSCRIPTIONAL REGULATOR"/>
    <property type="match status" value="1"/>
</dbReference>
<name>A0A3P1XN13_TANFO</name>
<keyword evidence="2" id="KW-0238">DNA-binding</keyword>
<dbReference type="Pfam" id="PF13181">
    <property type="entry name" value="TPR_8"/>
    <property type="match status" value="1"/>
</dbReference>
<keyword evidence="3" id="KW-0804">Transcription</keyword>
<feature type="domain" description="HTH araC/xylS-type" evidence="5">
    <location>
        <begin position="509"/>
        <end position="610"/>
    </location>
</feature>
<evidence type="ECO:0000256" key="2">
    <source>
        <dbReference type="ARBA" id="ARBA00023125"/>
    </source>
</evidence>
<gene>
    <name evidence="6" type="ORF">EII40_08660</name>
</gene>
<keyword evidence="4" id="KW-1133">Transmembrane helix</keyword>
<protein>
    <submittedName>
        <fullName evidence="6">Helix-turn-helix domain-containing protein</fullName>
    </submittedName>
</protein>
<dbReference type="Gene3D" id="1.25.40.10">
    <property type="entry name" value="Tetratricopeptide repeat domain"/>
    <property type="match status" value="2"/>
</dbReference>
<feature type="transmembrane region" description="Helical" evidence="4">
    <location>
        <begin position="439"/>
        <end position="458"/>
    </location>
</feature>
<evidence type="ECO:0000256" key="1">
    <source>
        <dbReference type="ARBA" id="ARBA00023015"/>
    </source>
</evidence>